<evidence type="ECO:0000256" key="5">
    <source>
        <dbReference type="RuleBase" id="RU004504"/>
    </source>
</evidence>
<dbReference type="InterPro" id="IPR000192">
    <property type="entry name" value="Aminotrans_V_dom"/>
</dbReference>
<keyword evidence="8" id="KW-1185">Reference proteome</keyword>
<dbReference type="AlphaFoldDB" id="A0A1M5VWE8"/>
<dbReference type="OrthoDB" id="9804366at2"/>
<evidence type="ECO:0000256" key="3">
    <source>
        <dbReference type="ARBA" id="ARBA00022898"/>
    </source>
</evidence>
<dbReference type="Gene3D" id="3.90.1150.10">
    <property type="entry name" value="Aspartate Aminotransferase, domain 1"/>
    <property type="match status" value="1"/>
</dbReference>
<comment type="catalytic activity">
    <reaction evidence="4">
        <text>(sulfur carrier)-H + L-cysteine = (sulfur carrier)-SH + L-alanine</text>
        <dbReference type="Rhea" id="RHEA:43892"/>
        <dbReference type="Rhea" id="RHEA-COMP:14737"/>
        <dbReference type="Rhea" id="RHEA-COMP:14739"/>
        <dbReference type="ChEBI" id="CHEBI:29917"/>
        <dbReference type="ChEBI" id="CHEBI:35235"/>
        <dbReference type="ChEBI" id="CHEBI:57972"/>
        <dbReference type="ChEBI" id="CHEBI:64428"/>
        <dbReference type="EC" id="2.8.1.7"/>
    </reaction>
</comment>
<evidence type="ECO:0000259" key="6">
    <source>
        <dbReference type="Pfam" id="PF00266"/>
    </source>
</evidence>
<reference evidence="7 8" key="1">
    <citation type="submission" date="2016-11" db="EMBL/GenBank/DDBJ databases">
        <authorList>
            <person name="Jaros S."/>
            <person name="Januszkiewicz K."/>
            <person name="Wedrychowicz H."/>
        </authorList>
    </citation>
    <scope>NUCLEOTIDE SEQUENCE [LARGE SCALE GENOMIC DNA]</scope>
    <source>
        <strain evidence="7 8">DSM 8605</strain>
    </source>
</reference>
<protein>
    <submittedName>
        <fullName evidence="7">Selenocysteine lyase/Cysteine desulfurase</fullName>
    </submittedName>
</protein>
<dbReference type="SUPFAM" id="SSF53383">
    <property type="entry name" value="PLP-dependent transferases"/>
    <property type="match status" value="1"/>
</dbReference>
<dbReference type="RefSeq" id="WP_073338788.1">
    <property type="nucleotide sequence ID" value="NZ_FQXM01000013.1"/>
</dbReference>
<keyword evidence="7" id="KW-0456">Lyase</keyword>
<dbReference type="EMBL" id="FQXM01000013">
    <property type="protein sequence ID" value="SHH79324.1"/>
    <property type="molecule type" value="Genomic_DNA"/>
</dbReference>
<dbReference type="InterPro" id="IPR020578">
    <property type="entry name" value="Aminotrans_V_PyrdxlP_BS"/>
</dbReference>
<dbReference type="GO" id="GO:0031071">
    <property type="term" value="F:cysteine desulfurase activity"/>
    <property type="evidence" value="ECO:0007669"/>
    <property type="project" value="UniProtKB-EC"/>
</dbReference>
<dbReference type="InterPro" id="IPR015422">
    <property type="entry name" value="PyrdxlP-dep_Trfase_small"/>
</dbReference>
<comment type="similarity">
    <text evidence="2">Belongs to the class-V pyridoxal-phosphate-dependent aminotransferase family. Csd subfamily.</text>
</comment>
<keyword evidence="3" id="KW-0663">Pyridoxal phosphate</keyword>
<dbReference type="STRING" id="1121316.SAMN02745207_02532"/>
<sequence length="448" mass="50921">MNISDMRKLVYGLDYQVPLENGVKKTSVNFDNAATTPILKPVLEDVMRFLTIYASAHRGFGYKSQLSTEIYDNCREAVGNFVHSNKEKNTVIFVKNTTEAINKLSNVIYEKYKDDIILSTDMEHHSNDLPWRKFSLDYINVDFQGVLNLKDLEDKLNYYGGKVRLVTVTGVSNVTGYKNSIHKIASIAHKYNAMIMVDAAQLVPHASVNMNGYRQDDYIDFLAFSAHKMYAPLGCGVLIGPKWLFQEVDTDYPGGGNVDIVTHDYVKWNDSPLKNEPGSPNVVGAVALVSAMNTLSGMGMNNIERYERKLTEYALKRLYSLKNIKFYCGSSDIYRNVVKNSRDKKKNLLNNYDENSIQSKHLGIIPFNVENFNHEQVAEFLSNKGAISVRNGCFCAQPYVQKLLLLSEQEVAERIKYNSHEPGMVRISFGFYNTFKEIDKLIFYLGKI</sequence>
<evidence type="ECO:0000256" key="1">
    <source>
        <dbReference type="ARBA" id="ARBA00001933"/>
    </source>
</evidence>
<dbReference type="InterPro" id="IPR015424">
    <property type="entry name" value="PyrdxlP-dep_Trfase"/>
</dbReference>
<name>A0A1M5VWE8_9CLOT</name>
<comment type="cofactor">
    <cofactor evidence="1 5">
        <name>pyridoxal 5'-phosphate</name>
        <dbReference type="ChEBI" id="CHEBI:597326"/>
    </cofactor>
</comment>
<dbReference type="GO" id="GO:0016829">
    <property type="term" value="F:lyase activity"/>
    <property type="evidence" value="ECO:0007669"/>
    <property type="project" value="UniProtKB-KW"/>
</dbReference>
<dbReference type="InterPro" id="IPR015421">
    <property type="entry name" value="PyrdxlP-dep_Trfase_major"/>
</dbReference>
<organism evidence="7 8">
    <name type="scientific">Clostridium grantii DSM 8605</name>
    <dbReference type="NCBI Taxonomy" id="1121316"/>
    <lineage>
        <taxon>Bacteria</taxon>
        <taxon>Bacillati</taxon>
        <taxon>Bacillota</taxon>
        <taxon>Clostridia</taxon>
        <taxon>Eubacteriales</taxon>
        <taxon>Clostridiaceae</taxon>
        <taxon>Clostridium</taxon>
    </lineage>
</organism>
<dbReference type="Pfam" id="PF00266">
    <property type="entry name" value="Aminotran_5"/>
    <property type="match status" value="2"/>
</dbReference>
<dbReference type="PANTHER" id="PTHR43586">
    <property type="entry name" value="CYSTEINE DESULFURASE"/>
    <property type="match status" value="1"/>
</dbReference>
<dbReference type="Proteomes" id="UP000184447">
    <property type="component" value="Unassembled WGS sequence"/>
</dbReference>
<dbReference type="PROSITE" id="PS00595">
    <property type="entry name" value="AA_TRANSFER_CLASS_5"/>
    <property type="match status" value="1"/>
</dbReference>
<evidence type="ECO:0000313" key="8">
    <source>
        <dbReference type="Proteomes" id="UP000184447"/>
    </source>
</evidence>
<gene>
    <name evidence="7" type="ORF">SAMN02745207_02532</name>
</gene>
<evidence type="ECO:0000256" key="4">
    <source>
        <dbReference type="ARBA" id="ARBA00050776"/>
    </source>
</evidence>
<dbReference type="Gene3D" id="3.40.640.10">
    <property type="entry name" value="Type I PLP-dependent aspartate aminotransferase-like (Major domain)"/>
    <property type="match status" value="1"/>
</dbReference>
<proteinExistence type="inferred from homology"/>
<dbReference type="PANTHER" id="PTHR43586:SF8">
    <property type="entry name" value="CYSTEINE DESULFURASE 1, CHLOROPLASTIC"/>
    <property type="match status" value="1"/>
</dbReference>
<accession>A0A1M5VWE8</accession>
<feature type="domain" description="Aminotransferase class V" evidence="6">
    <location>
        <begin position="28"/>
        <end position="328"/>
    </location>
</feature>
<evidence type="ECO:0000256" key="2">
    <source>
        <dbReference type="ARBA" id="ARBA00010447"/>
    </source>
</evidence>
<evidence type="ECO:0000313" key="7">
    <source>
        <dbReference type="EMBL" id="SHH79324.1"/>
    </source>
</evidence>
<feature type="domain" description="Aminotransferase class V" evidence="6">
    <location>
        <begin position="350"/>
        <end position="441"/>
    </location>
</feature>